<feature type="region of interest" description="Disordered" evidence="1">
    <location>
        <begin position="1"/>
        <end position="33"/>
    </location>
</feature>
<evidence type="ECO:0000313" key="3">
    <source>
        <dbReference type="WBParaSite" id="nRc.2.0.1.t27930-RA"/>
    </source>
</evidence>
<sequence>MVDKEGEESASCKYERRQQEIKSAKSGAPTLPSKLAKSHLDILGYVVQQPQQPGPTNVVIEESKERDYVVETEDEISTESGEESLLEQRAPQQR</sequence>
<reference evidence="3" key="1">
    <citation type="submission" date="2022-11" db="UniProtKB">
        <authorList>
            <consortium name="WormBaseParasite"/>
        </authorList>
    </citation>
    <scope>IDENTIFICATION</scope>
</reference>
<evidence type="ECO:0000256" key="1">
    <source>
        <dbReference type="SAM" id="MobiDB-lite"/>
    </source>
</evidence>
<evidence type="ECO:0000313" key="2">
    <source>
        <dbReference type="Proteomes" id="UP000887565"/>
    </source>
</evidence>
<accession>A0A915JP01</accession>
<name>A0A915JP01_ROMCU</name>
<feature type="compositionally biased region" description="Basic and acidic residues" evidence="1">
    <location>
        <begin position="13"/>
        <end position="23"/>
    </location>
</feature>
<feature type="region of interest" description="Disordered" evidence="1">
    <location>
        <begin position="67"/>
        <end position="94"/>
    </location>
</feature>
<dbReference type="WBParaSite" id="nRc.2.0.1.t27930-RA">
    <property type="protein sequence ID" value="nRc.2.0.1.t27930-RA"/>
    <property type="gene ID" value="nRc.2.0.1.g27930"/>
</dbReference>
<keyword evidence="2" id="KW-1185">Reference proteome</keyword>
<protein>
    <submittedName>
        <fullName evidence="3">Uncharacterized protein</fullName>
    </submittedName>
</protein>
<dbReference type="AlphaFoldDB" id="A0A915JP01"/>
<proteinExistence type="predicted"/>
<feature type="compositionally biased region" description="Acidic residues" evidence="1">
    <location>
        <begin position="70"/>
        <end position="85"/>
    </location>
</feature>
<dbReference type="Proteomes" id="UP000887565">
    <property type="component" value="Unplaced"/>
</dbReference>
<organism evidence="2 3">
    <name type="scientific">Romanomermis culicivorax</name>
    <name type="common">Nematode worm</name>
    <dbReference type="NCBI Taxonomy" id="13658"/>
    <lineage>
        <taxon>Eukaryota</taxon>
        <taxon>Metazoa</taxon>
        <taxon>Ecdysozoa</taxon>
        <taxon>Nematoda</taxon>
        <taxon>Enoplea</taxon>
        <taxon>Dorylaimia</taxon>
        <taxon>Mermithida</taxon>
        <taxon>Mermithoidea</taxon>
        <taxon>Mermithidae</taxon>
        <taxon>Romanomermis</taxon>
    </lineage>
</organism>